<dbReference type="RefSeq" id="WP_093252040.1">
    <property type="nucleotide sequence ID" value="NZ_FNQM01000004.1"/>
</dbReference>
<dbReference type="InterPro" id="IPR026286">
    <property type="entry name" value="MaiA/AMDase"/>
</dbReference>
<keyword evidence="2" id="KW-1185">Reference proteome</keyword>
<accession>A0A1H4AAT0</accession>
<dbReference type="Pfam" id="PF17645">
    <property type="entry name" value="Amdase"/>
    <property type="match status" value="1"/>
</dbReference>
<organism evidence="1 2">
    <name type="scientific">Rubrimonas cliftonensis</name>
    <dbReference type="NCBI Taxonomy" id="89524"/>
    <lineage>
        <taxon>Bacteria</taxon>
        <taxon>Pseudomonadati</taxon>
        <taxon>Pseudomonadota</taxon>
        <taxon>Alphaproteobacteria</taxon>
        <taxon>Rhodobacterales</taxon>
        <taxon>Paracoccaceae</taxon>
        <taxon>Rubrimonas</taxon>
    </lineage>
</organism>
<dbReference type="Gene3D" id="3.40.50.12500">
    <property type="match status" value="1"/>
</dbReference>
<dbReference type="EMBL" id="FNQM01000004">
    <property type="protein sequence ID" value="SEA32996.1"/>
    <property type="molecule type" value="Genomic_DNA"/>
</dbReference>
<dbReference type="PIRSF" id="PIRSF015736">
    <property type="entry name" value="MI"/>
    <property type="match status" value="1"/>
</dbReference>
<dbReference type="PANTHER" id="PTHR40267">
    <property type="entry name" value="BLR3294 PROTEIN"/>
    <property type="match status" value="1"/>
</dbReference>
<dbReference type="PANTHER" id="PTHR40267:SF1">
    <property type="entry name" value="BLR3294 PROTEIN"/>
    <property type="match status" value="1"/>
</dbReference>
<gene>
    <name evidence="1" type="ORF">SAMN05444370_104144</name>
</gene>
<name>A0A1H4AAT0_9RHOB</name>
<sequence>MTLRLGMLTPSSNTVLEPVTQAMLADAPGVTAHFSRFRVTEIGLGAAQLSQFEQEPILAAAELLSHAKVDCIAWNGTSASWLGFERDEALCAALAARTGAAPCTAVLGFRDLFRAAGARRIGLVTPYTTDVQTRIAENWGREGFEVTAERHAGLSDNFSFATLPQERIAAMIREVAADRPDCVAVVCTNMDAARLAPEIERETGVPVFDSVAVTLRACLAALGARSPGLARWGRLFDRWAPA</sequence>
<dbReference type="STRING" id="89524.SAMN05444370_104144"/>
<proteinExistence type="predicted"/>
<keyword evidence="1" id="KW-0413">Isomerase</keyword>
<dbReference type="GO" id="GO:0016853">
    <property type="term" value="F:isomerase activity"/>
    <property type="evidence" value="ECO:0007669"/>
    <property type="project" value="UniProtKB-KW"/>
</dbReference>
<reference evidence="1 2" key="1">
    <citation type="submission" date="2016-10" db="EMBL/GenBank/DDBJ databases">
        <authorList>
            <person name="de Groot N.N."/>
        </authorList>
    </citation>
    <scope>NUCLEOTIDE SEQUENCE [LARGE SCALE GENOMIC DNA]</scope>
    <source>
        <strain evidence="1 2">DSM 15345</strain>
    </source>
</reference>
<dbReference type="OrthoDB" id="9816064at2"/>
<dbReference type="AlphaFoldDB" id="A0A1H4AAT0"/>
<evidence type="ECO:0000313" key="1">
    <source>
        <dbReference type="EMBL" id="SEA32996.1"/>
    </source>
</evidence>
<protein>
    <submittedName>
        <fullName evidence="1">Maleate isomerase</fullName>
    </submittedName>
</protein>
<evidence type="ECO:0000313" key="2">
    <source>
        <dbReference type="Proteomes" id="UP000198703"/>
    </source>
</evidence>
<dbReference type="InterPro" id="IPR053714">
    <property type="entry name" value="Iso_Racemase_Enz_sf"/>
</dbReference>
<dbReference type="Proteomes" id="UP000198703">
    <property type="component" value="Unassembled WGS sequence"/>
</dbReference>